<name>A0AAD8PFL2_BABGI</name>
<evidence type="ECO:0000259" key="2">
    <source>
        <dbReference type="PROSITE" id="PS50126"/>
    </source>
</evidence>
<feature type="compositionally biased region" description="Acidic residues" evidence="1">
    <location>
        <begin position="239"/>
        <end position="254"/>
    </location>
</feature>
<dbReference type="InterPro" id="IPR003029">
    <property type="entry name" value="S1_domain"/>
</dbReference>
<sequence>MRILRPYHRCMAPLSVTLSVIWEWMTYLSIVTVHSFRLSRDSGRLCYSLSISQVKGILDSGTTSYLLNDSEKTPYSSLGRLPTTVSAHNDDFVDDGSYIPRRSPPYRGYVSRGGRRWAGRLLRQQQLSRPEDSPYFTDDFGGIPNLPHKYPIALSIEPFNEEFLEMRKRQIPHSMLKDYYMHRSESTQEVLGVEPPQKYLVRHSPRDKYVYLLGEGTLLPVRNYKEYDVESREPGPPSEDGEDVDPGEPWEDYEGVTPDERQFHEENVQKACNMLDSYDGKDAICQLLLTSIKEAQEGFLKPMTAEEPPYDQDIIIPELEDYFVTDSEGFPIWIIKWNKEYLSGREGLEAEQLEKYDKMWYERISWLHDRYRSLVNNDGLIERMHSHFKSFYHNIGLLPHSRLSKRGELQKLPWSSNIMKLRWSEYLPTYVLESFARYSLPRKGMKKDDTDIELRAELFRVCIHMSKTRLLRERALKEEEKTRLEYIDFLHKRRHALRKRERIGPQANTPFWLWQECWKRRDTLIPDTLLEIMKGIRAVDPKADLKKLLSGTLENIKSPKIQGTTFDIQMLLDNDLPSKMKPVEDYIEEKSDFSDDNNTTVAESPLSIGGSKAGVVNDETSDGDSSPLPKPLGYFFKDVLSFEEFEKAFKQFNIECFGKEEYGVRVGQLVKGTVQVVRRKHMLIDIHTSKFATITLSDHFQSSKEVPPGGFNVLFRPGDELYFEVISKYGNNIRLSTRRIQRMHKIRDIYRKYFKREITKVRVLQRYTNGVLVQYQGDDAESVSNYQCPPDVGSLENLAFVPYGELHRQYRSIVHRIRRDIVGKVIPVYMSEFIVCNGIPLVSNVEAIRRLLLLHVKPGDVIKALPCMYGKDVLWLHVGHTIGILPTTAMSKEDYEKHKKGDNGYRTAVVESVDYLAGTMLLSSKILEGSRVYKPINECLHKLKDDSNAIDAYNTLIKETTPVSSEKYQWEKIDPDVNTLHNIHNVPKMKLTYYSTPHLPVTLARKGERTFEGIRWDVDSPDFPDKISTDENDAYHNYRWEVLTESGWVELSPAEMRVLNRAKYQNDEVVYYQHDKRNYRIDLLEMVRQNLTDLIDQPLRNNCFRVDDDYAKHIGALNDMDMNLNAF</sequence>
<keyword evidence="4" id="KW-1185">Reference proteome</keyword>
<dbReference type="GO" id="GO:0003676">
    <property type="term" value="F:nucleic acid binding"/>
    <property type="evidence" value="ECO:0007669"/>
    <property type="project" value="InterPro"/>
</dbReference>
<feature type="region of interest" description="Disordered" evidence="1">
    <location>
        <begin position="226"/>
        <end position="255"/>
    </location>
</feature>
<dbReference type="Gene3D" id="2.40.50.140">
    <property type="entry name" value="Nucleic acid-binding proteins"/>
    <property type="match status" value="1"/>
</dbReference>
<dbReference type="PROSITE" id="PS50126">
    <property type="entry name" value="S1"/>
    <property type="match status" value="1"/>
</dbReference>
<dbReference type="AlphaFoldDB" id="A0AAD8PFL2"/>
<gene>
    <name evidence="3" type="ORF">BgAZ_104370</name>
</gene>
<organism evidence="3 4">
    <name type="scientific">Babesia gibsoni</name>
    <dbReference type="NCBI Taxonomy" id="33632"/>
    <lineage>
        <taxon>Eukaryota</taxon>
        <taxon>Sar</taxon>
        <taxon>Alveolata</taxon>
        <taxon>Apicomplexa</taxon>
        <taxon>Aconoidasida</taxon>
        <taxon>Piroplasmida</taxon>
        <taxon>Babesiidae</taxon>
        <taxon>Babesia</taxon>
    </lineage>
</organism>
<comment type="caution">
    <text evidence="3">The sequence shown here is derived from an EMBL/GenBank/DDBJ whole genome shotgun (WGS) entry which is preliminary data.</text>
</comment>
<dbReference type="EMBL" id="JAVEPI010000001">
    <property type="protein sequence ID" value="KAK1444531.1"/>
    <property type="molecule type" value="Genomic_DNA"/>
</dbReference>
<feature type="region of interest" description="Disordered" evidence="1">
    <location>
        <begin position="594"/>
        <end position="626"/>
    </location>
</feature>
<evidence type="ECO:0000256" key="1">
    <source>
        <dbReference type="SAM" id="MobiDB-lite"/>
    </source>
</evidence>
<proteinExistence type="predicted"/>
<protein>
    <recommendedName>
        <fullName evidence="2">S1 motif domain-containing protein</fullName>
    </recommendedName>
</protein>
<evidence type="ECO:0000313" key="4">
    <source>
        <dbReference type="Proteomes" id="UP001230268"/>
    </source>
</evidence>
<evidence type="ECO:0000313" key="3">
    <source>
        <dbReference type="EMBL" id="KAK1444531.1"/>
    </source>
</evidence>
<reference evidence="3" key="1">
    <citation type="submission" date="2023-08" db="EMBL/GenBank/DDBJ databases">
        <title>Draft sequence of the Babesia gibsoni genome.</title>
        <authorList>
            <person name="Yamagishi J.Y."/>
            <person name="Xuan X.X."/>
        </authorList>
    </citation>
    <scope>NUCLEOTIDE SEQUENCE</scope>
    <source>
        <strain evidence="3">Azabu</strain>
    </source>
</reference>
<accession>A0AAD8PFL2</accession>
<dbReference type="InterPro" id="IPR012340">
    <property type="entry name" value="NA-bd_OB-fold"/>
</dbReference>
<feature type="domain" description="S1 motif" evidence="2">
    <location>
        <begin position="667"/>
        <end position="738"/>
    </location>
</feature>
<dbReference type="Proteomes" id="UP001230268">
    <property type="component" value="Unassembled WGS sequence"/>
</dbReference>